<keyword evidence="1" id="KW-0732">Signal</keyword>
<evidence type="ECO:0000256" key="1">
    <source>
        <dbReference type="SAM" id="SignalP"/>
    </source>
</evidence>
<dbReference type="Pfam" id="PF03372">
    <property type="entry name" value="Exo_endo_phos"/>
    <property type="match status" value="1"/>
</dbReference>
<dbReference type="Proteomes" id="UP001552594">
    <property type="component" value="Unassembled WGS sequence"/>
</dbReference>
<keyword evidence="3" id="KW-0378">Hydrolase</keyword>
<gene>
    <name evidence="3" type="ORF">AB0L16_12485</name>
</gene>
<dbReference type="InterPro" id="IPR051916">
    <property type="entry name" value="GPI-anchor_lipid_remodeler"/>
</dbReference>
<dbReference type="PANTHER" id="PTHR14859:SF1">
    <property type="entry name" value="PGAP2-INTERACTING PROTEIN"/>
    <property type="match status" value="1"/>
</dbReference>
<feature type="signal peptide" evidence="1">
    <location>
        <begin position="1"/>
        <end position="31"/>
    </location>
</feature>
<keyword evidence="3" id="KW-0255">Endonuclease</keyword>
<evidence type="ECO:0000259" key="2">
    <source>
        <dbReference type="Pfam" id="PF03372"/>
    </source>
</evidence>
<dbReference type="InterPro" id="IPR036691">
    <property type="entry name" value="Endo/exonu/phosph_ase_sf"/>
</dbReference>
<feature type="chain" id="PRO_5046750537" evidence="1">
    <location>
        <begin position="32"/>
        <end position="324"/>
    </location>
</feature>
<dbReference type="GO" id="GO:0004519">
    <property type="term" value="F:endonuclease activity"/>
    <property type="evidence" value="ECO:0007669"/>
    <property type="project" value="UniProtKB-KW"/>
</dbReference>
<accession>A0ABV3K0A4</accession>
<dbReference type="RefSeq" id="WP_161968592.1">
    <property type="nucleotide sequence ID" value="NZ_JBFAUK010000007.1"/>
</dbReference>
<proteinExistence type="predicted"/>
<organism evidence="3 4">
    <name type="scientific">Streptomyces orinoci</name>
    <name type="common">Streptoverticillium orinoci</name>
    <dbReference type="NCBI Taxonomy" id="67339"/>
    <lineage>
        <taxon>Bacteria</taxon>
        <taxon>Bacillati</taxon>
        <taxon>Actinomycetota</taxon>
        <taxon>Actinomycetes</taxon>
        <taxon>Kitasatosporales</taxon>
        <taxon>Streptomycetaceae</taxon>
        <taxon>Streptomyces</taxon>
    </lineage>
</organism>
<sequence length="324" mass="35147">MRTSRIRTLMRRTTAGLLGAVAITLTLPADAGAAVESVRAMTWNICGEAGGPPGDPSYCPYRNEPKKKAQAIAAVVRARRLNVVMLQEVCSGPPRRGAAKGHSQLDEIQAALGRGWSPAWAESVRPDGRSDCRGALSGTLSTAILVRGKISDRPRPVPLPVPLHKDADRSQVLCVGVSGWKTHVCTTHLANTEPLLAAGVYDKEIATIKKTVSAYPRVVLGGDFNMGLYNHKIPARLQPLYRMMPECDRKSYAPGDAADEPTHFSFDPRTGTYFESKIDYLFGTAGFTGCDSWTELADHADYRHTRQPTGISDHAPLYGYTKAS</sequence>
<dbReference type="EMBL" id="JBFAUK010000007">
    <property type="protein sequence ID" value="MEV5507280.1"/>
    <property type="molecule type" value="Genomic_DNA"/>
</dbReference>
<comment type="caution">
    <text evidence="3">The sequence shown here is derived from an EMBL/GenBank/DDBJ whole genome shotgun (WGS) entry which is preliminary data.</text>
</comment>
<feature type="domain" description="Endonuclease/exonuclease/phosphatase" evidence="2">
    <location>
        <begin position="41"/>
        <end position="314"/>
    </location>
</feature>
<dbReference type="PANTHER" id="PTHR14859">
    <property type="entry name" value="CALCOFLUOR WHITE HYPERSENSITIVE PROTEIN PRECURSOR"/>
    <property type="match status" value="1"/>
</dbReference>
<reference evidence="3 4" key="1">
    <citation type="submission" date="2024-06" db="EMBL/GenBank/DDBJ databases">
        <title>The Natural Products Discovery Center: Release of the First 8490 Sequenced Strains for Exploring Actinobacteria Biosynthetic Diversity.</title>
        <authorList>
            <person name="Kalkreuter E."/>
            <person name="Kautsar S.A."/>
            <person name="Yang D."/>
            <person name="Bader C.D."/>
            <person name="Teijaro C.N."/>
            <person name="Fluegel L."/>
            <person name="Davis C.M."/>
            <person name="Simpson J.R."/>
            <person name="Lauterbach L."/>
            <person name="Steele A.D."/>
            <person name="Gui C."/>
            <person name="Meng S."/>
            <person name="Li G."/>
            <person name="Viehrig K."/>
            <person name="Ye F."/>
            <person name="Su P."/>
            <person name="Kiefer A.F."/>
            <person name="Nichols A."/>
            <person name="Cepeda A.J."/>
            <person name="Yan W."/>
            <person name="Fan B."/>
            <person name="Jiang Y."/>
            <person name="Adhikari A."/>
            <person name="Zheng C.-J."/>
            <person name="Schuster L."/>
            <person name="Cowan T.M."/>
            <person name="Smanski M.J."/>
            <person name="Chevrette M.G."/>
            <person name="De Carvalho L.P.S."/>
            <person name="Shen B."/>
        </authorList>
    </citation>
    <scope>NUCLEOTIDE SEQUENCE [LARGE SCALE GENOMIC DNA]</scope>
    <source>
        <strain evidence="3 4">NPDC052347</strain>
    </source>
</reference>
<dbReference type="SUPFAM" id="SSF56219">
    <property type="entry name" value="DNase I-like"/>
    <property type="match status" value="1"/>
</dbReference>
<dbReference type="InterPro" id="IPR005135">
    <property type="entry name" value="Endo/exonuclease/phosphatase"/>
</dbReference>
<keyword evidence="3" id="KW-0540">Nuclease</keyword>
<protein>
    <submittedName>
        <fullName evidence="3">Endonuclease/exonuclease/phosphatase family protein</fullName>
    </submittedName>
</protein>
<evidence type="ECO:0000313" key="3">
    <source>
        <dbReference type="EMBL" id="MEV5507280.1"/>
    </source>
</evidence>
<name>A0ABV3K0A4_STRON</name>
<dbReference type="Gene3D" id="3.60.10.10">
    <property type="entry name" value="Endonuclease/exonuclease/phosphatase"/>
    <property type="match status" value="1"/>
</dbReference>
<evidence type="ECO:0000313" key="4">
    <source>
        <dbReference type="Proteomes" id="UP001552594"/>
    </source>
</evidence>
<keyword evidence="4" id="KW-1185">Reference proteome</keyword>